<feature type="compositionally biased region" description="Basic and acidic residues" evidence="1">
    <location>
        <begin position="92"/>
        <end position="103"/>
    </location>
</feature>
<feature type="region of interest" description="Disordered" evidence="1">
    <location>
        <begin position="138"/>
        <end position="167"/>
    </location>
</feature>
<feature type="transmembrane region" description="Helical" evidence="2">
    <location>
        <begin position="20"/>
        <end position="45"/>
    </location>
</feature>
<dbReference type="PANTHER" id="PTHR37746">
    <property type="entry name" value="TRANSMEMBRANE PROTEIN"/>
    <property type="match status" value="1"/>
</dbReference>
<comment type="caution">
    <text evidence="3">The sequence shown here is derived from an EMBL/GenBank/DDBJ whole genome shotgun (WGS) entry which is preliminary data.</text>
</comment>
<feature type="region of interest" description="Disordered" evidence="1">
    <location>
        <begin position="79"/>
        <end position="113"/>
    </location>
</feature>
<keyword evidence="2" id="KW-0812">Transmembrane</keyword>
<keyword evidence="2" id="KW-0472">Membrane</keyword>
<evidence type="ECO:0000313" key="3">
    <source>
        <dbReference type="EMBL" id="KAG9452766.1"/>
    </source>
</evidence>
<dbReference type="EMBL" id="JAINDJ010000003">
    <property type="protein sequence ID" value="KAG9452766.1"/>
    <property type="molecule type" value="Genomic_DNA"/>
</dbReference>
<gene>
    <name evidence="3" type="ORF">H6P81_005670</name>
</gene>
<reference evidence="3 4" key="1">
    <citation type="submission" date="2021-07" db="EMBL/GenBank/DDBJ databases">
        <title>The Aristolochia fimbriata genome: insights into angiosperm evolution, floral development and chemical biosynthesis.</title>
        <authorList>
            <person name="Jiao Y."/>
        </authorList>
    </citation>
    <scope>NUCLEOTIDE SEQUENCE [LARGE SCALE GENOMIC DNA]</scope>
    <source>
        <strain evidence="3">IBCAS-2021</strain>
        <tissue evidence="3">Leaf</tissue>
    </source>
</reference>
<proteinExistence type="predicted"/>
<evidence type="ECO:0000313" key="4">
    <source>
        <dbReference type="Proteomes" id="UP000825729"/>
    </source>
</evidence>
<accession>A0AAV7EW80</accession>
<protein>
    <submittedName>
        <fullName evidence="3">Uncharacterized protein</fullName>
    </submittedName>
</protein>
<feature type="compositionally biased region" description="Acidic residues" evidence="1">
    <location>
        <begin position="138"/>
        <end position="155"/>
    </location>
</feature>
<dbReference type="PANTHER" id="PTHR37746:SF1">
    <property type="entry name" value="TRANSMEMBRANE PROTEIN"/>
    <property type="match status" value="1"/>
</dbReference>
<feature type="compositionally biased region" description="Polar residues" evidence="1">
    <location>
        <begin position="104"/>
        <end position="113"/>
    </location>
</feature>
<organism evidence="3 4">
    <name type="scientific">Aristolochia fimbriata</name>
    <name type="common">White veined hardy Dutchman's pipe vine</name>
    <dbReference type="NCBI Taxonomy" id="158543"/>
    <lineage>
        <taxon>Eukaryota</taxon>
        <taxon>Viridiplantae</taxon>
        <taxon>Streptophyta</taxon>
        <taxon>Embryophyta</taxon>
        <taxon>Tracheophyta</taxon>
        <taxon>Spermatophyta</taxon>
        <taxon>Magnoliopsida</taxon>
        <taxon>Magnoliidae</taxon>
        <taxon>Piperales</taxon>
        <taxon>Aristolochiaceae</taxon>
        <taxon>Aristolochia</taxon>
    </lineage>
</organism>
<sequence>MATLLVMEDNNVSYENRFMVFFSSLYTSPLFSFFVVLQVLILLYLPPLFLRLVFSPVLIFTGIVLYSLLNHGSTHYSNNQNFPQETEEFDSVDEKPERIEKQTESAPAETTTHCSSNPFLDGTFVEWTRRSPLEVIYEDYEGEDDDVEEGDDDEEPGARSLQKGDQRDGFEGFVNWGLCLPESDTASSSDEDSPMGFPAWDSPENLFFKWEDEKDGMIEIPLRRKGFRVEEENLIEIDLSVSGT</sequence>
<keyword evidence="2" id="KW-1133">Transmembrane helix</keyword>
<name>A0AAV7EW80_ARIFI</name>
<evidence type="ECO:0000256" key="1">
    <source>
        <dbReference type="SAM" id="MobiDB-lite"/>
    </source>
</evidence>
<feature type="transmembrane region" description="Helical" evidence="2">
    <location>
        <begin position="52"/>
        <end position="69"/>
    </location>
</feature>
<keyword evidence="4" id="KW-1185">Reference proteome</keyword>
<evidence type="ECO:0000256" key="2">
    <source>
        <dbReference type="SAM" id="Phobius"/>
    </source>
</evidence>
<dbReference type="AlphaFoldDB" id="A0AAV7EW80"/>
<dbReference type="Proteomes" id="UP000825729">
    <property type="component" value="Unassembled WGS sequence"/>
</dbReference>